<evidence type="ECO:0000259" key="14">
    <source>
        <dbReference type="Pfam" id="PF01292"/>
    </source>
</evidence>
<dbReference type="GO" id="GO:0046872">
    <property type="term" value="F:metal ion binding"/>
    <property type="evidence" value="ECO:0007669"/>
    <property type="project" value="UniProtKB-KW"/>
</dbReference>
<dbReference type="OrthoDB" id="1247465at2"/>
<keyword evidence="5" id="KW-0349">Heme</keyword>
<sequence>MPAAPVACWQSASAAGREESMTVVTQPVSRGSAAGAEAAYGPGAKWFHWITVTLILIAMPVGFVIQHLKDDHKMPFYAVHESAGVTIFLVALARLAWRLRHPAPPLPEHVPRPLQRLATGVHHALYLLLIVQPILGFVATNAWGFPLRGQTAYLGLIDLPKFMETNERLAGAVQAAHNTVAWVMLALLVLHVAGAIYHQAIRRDGLLLRMV</sequence>
<accession>A0A4R4DEW5</accession>
<dbReference type="PANTHER" id="PTHR30529">
    <property type="entry name" value="CYTOCHROME B561"/>
    <property type="match status" value="1"/>
</dbReference>
<evidence type="ECO:0000313" key="16">
    <source>
        <dbReference type="Proteomes" id="UP000295023"/>
    </source>
</evidence>
<evidence type="ECO:0000256" key="13">
    <source>
        <dbReference type="SAM" id="Phobius"/>
    </source>
</evidence>
<evidence type="ECO:0000313" key="15">
    <source>
        <dbReference type="EMBL" id="TCZ58592.1"/>
    </source>
</evidence>
<comment type="similarity">
    <text evidence="12">Belongs to the cytochrome b561 family.</text>
</comment>
<evidence type="ECO:0000256" key="7">
    <source>
        <dbReference type="ARBA" id="ARBA00022723"/>
    </source>
</evidence>
<dbReference type="PANTHER" id="PTHR30529:SF1">
    <property type="entry name" value="CYTOCHROME B561 HOMOLOG 2"/>
    <property type="match status" value="1"/>
</dbReference>
<dbReference type="EMBL" id="SKBM01000016">
    <property type="protein sequence ID" value="TCZ58592.1"/>
    <property type="molecule type" value="Genomic_DNA"/>
</dbReference>
<dbReference type="SUPFAM" id="SSF81342">
    <property type="entry name" value="Transmembrane di-heme cytochromes"/>
    <property type="match status" value="1"/>
</dbReference>
<keyword evidence="8" id="KW-0249">Electron transport</keyword>
<evidence type="ECO:0000256" key="1">
    <source>
        <dbReference type="ARBA" id="ARBA00001970"/>
    </source>
</evidence>
<evidence type="ECO:0000256" key="10">
    <source>
        <dbReference type="ARBA" id="ARBA00023004"/>
    </source>
</evidence>
<dbReference type="GO" id="GO:0009055">
    <property type="term" value="F:electron transfer activity"/>
    <property type="evidence" value="ECO:0007669"/>
    <property type="project" value="InterPro"/>
</dbReference>
<keyword evidence="10" id="KW-0408">Iron</keyword>
<keyword evidence="11 13" id="KW-0472">Membrane</keyword>
<feature type="transmembrane region" description="Helical" evidence="13">
    <location>
        <begin position="46"/>
        <end position="65"/>
    </location>
</feature>
<keyword evidence="6 13" id="KW-0812">Transmembrane</keyword>
<evidence type="ECO:0000256" key="5">
    <source>
        <dbReference type="ARBA" id="ARBA00022617"/>
    </source>
</evidence>
<keyword evidence="3" id="KW-0813">Transport</keyword>
<comment type="cofactor">
    <cofactor evidence="1">
        <name>heme b</name>
        <dbReference type="ChEBI" id="CHEBI:60344"/>
    </cofactor>
</comment>
<dbReference type="InterPro" id="IPR016174">
    <property type="entry name" value="Di-haem_cyt_TM"/>
</dbReference>
<keyword evidence="4" id="KW-1003">Cell membrane</keyword>
<dbReference type="GO" id="GO:0005886">
    <property type="term" value="C:plasma membrane"/>
    <property type="evidence" value="ECO:0007669"/>
    <property type="project" value="UniProtKB-SubCell"/>
</dbReference>
<dbReference type="GO" id="GO:0020037">
    <property type="term" value="F:heme binding"/>
    <property type="evidence" value="ECO:0007669"/>
    <property type="project" value="TreeGrafter"/>
</dbReference>
<protein>
    <submittedName>
        <fullName evidence="15">Cytochrome b</fullName>
    </submittedName>
</protein>
<feature type="transmembrane region" description="Helical" evidence="13">
    <location>
        <begin position="77"/>
        <end position="97"/>
    </location>
</feature>
<proteinExistence type="inferred from homology"/>
<feature type="domain" description="Cytochrome b561 bacterial/Ni-hydrogenase" evidence="14">
    <location>
        <begin position="40"/>
        <end position="211"/>
    </location>
</feature>
<keyword evidence="7" id="KW-0479">Metal-binding</keyword>
<dbReference type="Pfam" id="PF01292">
    <property type="entry name" value="Ni_hydr_CYTB"/>
    <property type="match status" value="1"/>
</dbReference>
<evidence type="ECO:0000256" key="9">
    <source>
        <dbReference type="ARBA" id="ARBA00022989"/>
    </source>
</evidence>
<comment type="caution">
    <text evidence="15">The sequence shown here is derived from an EMBL/GenBank/DDBJ whole genome shotgun (WGS) entry which is preliminary data.</text>
</comment>
<keyword evidence="9 13" id="KW-1133">Transmembrane helix</keyword>
<dbReference type="GO" id="GO:0022904">
    <property type="term" value="P:respiratory electron transport chain"/>
    <property type="evidence" value="ECO:0007669"/>
    <property type="project" value="InterPro"/>
</dbReference>
<gene>
    <name evidence="15" type="ORF">EXY23_16795</name>
</gene>
<comment type="subcellular location">
    <subcellularLocation>
        <location evidence="2">Cell membrane</location>
        <topology evidence="2">Multi-pass membrane protein</topology>
    </subcellularLocation>
</comment>
<evidence type="ECO:0000256" key="8">
    <source>
        <dbReference type="ARBA" id="ARBA00022982"/>
    </source>
</evidence>
<feature type="transmembrane region" description="Helical" evidence="13">
    <location>
        <begin position="124"/>
        <end position="145"/>
    </location>
</feature>
<name>A0A4R4DEW5_9PROT</name>
<dbReference type="InterPro" id="IPR052168">
    <property type="entry name" value="Cytochrome_b561_oxidase"/>
</dbReference>
<dbReference type="Proteomes" id="UP000295023">
    <property type="component" value="Unassembled WGS sequence"/>
</dbReference>
<evidence type="ECO:0000256" key="3">
    <source>
        <dbReference type="ARBA" id="ARBA00022448"/>
    </source>
</evidence>
<organism evidence="15 16">
    <name type="scientific">Roseicella aquatilis</name>
    <dbReference type="NCBI Taxonomy" id="2527868"/>
    <lineage>
        <taxon>Bacteria</taxon>
        <taxon>Pseudomonadati</taxon>
        <taxon>Pseudomonadota</taxon>
        <taxon>Alphaproteobacteria</taxon>
        <taxon>Acetobacterales</taxon>
        <taxon>Roseomonadaceae</taxon>
        <taxon>Roseicella</taxon>
    </lineage>
</organism>
<evidence type="ECO:0000256" key="2">
    <source>
        <dbReference type="ARBA" id="ARBA00004651"/>
    </source>
</evidence>
<evidence type="ECO:0000256" key="6">
    <source>
        <dbReference type="ARBA" id="ARBA00022692"/>
    </source>
</evidence>
<dbReference type="AlphaFoldDB" id="A0A4R4DEW5"/>
<feature type="transmembrane region" description="Helical" evidence="13">
    <location>
        <begin position="179"/>
        <end position="200"/>
    </location>
</feature>
<evidence type="ECO:0000256" key="12">
    <source>
        <dbReference type="ARBA" id="ARBA00037975"/>
    </source>
</evidence>
<keyword evidence="16" id="KW-1185">Reference proteome</keyword>
<evidence type="ECO:0000256" key="11">
    <source>
        <dbReference type="ARBA" id="ARBA00023136"/>
    </source>
</evidence>
<dbReference type="InterPro" id="IPR011577">
    <property type="entry name" value="Cyt_b561_bac/Ni-Hgenase"/>
</dbReference>
<reference evidence="15 16" key="1">
    <citation type="submission" date="2019-03" db="EMBL/GenBank/DDBJ databases">
        <title>Paracraurococcus aquatilis NE82 genome sequence.</title>
        <authorList>
            <person name="Zhao Y."/>
            <person name="Du Z."/>
        </authorList>
    </citation>
    <scope>NUCLEOTIDE SEQUENCE [LARGE SCALE GENOMIC DNA]</scope>
    <source>
        <strain evidence="15 16">NE82</strain>
    </source>
</reference>
<evidence type="ECO:0000256" key="4">
    <source>
        <dbReference type="ARBA" id="ARBA00022475"/>
    </source>
</evidence>